<feature type="transmembrane region" description="Helical" evidence="10">
    <location>
        <begin position="284"/>
        <end position="310"/>
    </location>
</feature>
<name>A0ABP9NDJ1_9PSEU</name>
<feature type="transmembrane region" description="Helical" evidence="10">
    <location>
        <begin position="128"/>
        <end position="146"/>
    </location>
</feature>
<organism evidence="11 12">
    <name type="scientific">Pseudonocardia adelaidensis</name>
    <dbReference type="NCBI Taxonomy" id="648754"/>
    <lineage>
        <taxon>Bacteria</taxon>
        <taxon>Bacillati</taxon>
        <taxon>Actinomycetota</taxon>
        <taxon>Actinomycetes</taxon>
        <taxon>Pseudonocardiales</taxon>
        <taxon>Pseudonocardiaceae</taxon>
        <taxon>Pseudonocardia</taxon>
    </lineage>
</organism>
<feature type="transmembrane region" description="Helical" evidence="10">
    <location>
        <begin position="490"/>
        <end position="510"/>
    </location>
</feature>
<evidence type="ECO:0000256" key="6">
    <source>
        <dbReference type="ARBA" id="ARBA00022847"/>
    </source>
</evidence>
<dbReference type="RefSeq" id="WP_345603354.1">
    <property type="nucleotide sequence ID" value="NZ_BAABJO010000003.1"/>
</dbReference>
<proteinExistence type="inferred from homology"/>
<dbReference type="CDD" id="cd11480">
    <property type="entry name" value="SLC5sbd_u4"/>
    <property type="match status" value="1"/>
</dbReference>
<comment type="caution">
    <text evidence="11">The sequence shown here is derived from an EMBL/GenBank/DDBJ whole genome shotgun (WGS) entry which is preliminary data.</text>
</comment>
<gene>
    <name evidence="11" type="ORF">GCM10023320_07830</name>
</gene>
<sequence length="535" mass="55511">MTSTVLAEGAANAHPGLTLGLFAVVVLISLGVTTWASRFRKTRDEFFTAGRGLTGRQNGLAMAGDSLSASAVLGSVGLVSLFGYDGFMFGIANVVAFALLLLLAGFLRNSGRFTVADVLSFRVRQRPVRIAGAVSSLTISIFYLIAQMVGSGALLSLLIGSTSPVVQNLSIAAVGVLMIVYVVFGGMRGASWVQIIKACVLMGIVTLMAVLVLVRFGFNPSALLEAAGQGSGTGGSFLAPGMQYKNPIDLISLGVGVSLAFIGLPHIFQRFYTVRDDRTAESSALWLLGIEAVFTVMVVLILGLGAVALVGATAIKASDPGGNTAALLLAQELGGGAGSLGGDVFVAVFAAVAFATILAVVAGLMVAATTTFAHDLYANVLRHGRASDGEEVRMARIAAVVLGLVAIVLSLFARQLNIGFIVGLAMSIAASAHVPSLVLNLFWRRFTTRGALWGIYGGVGTALLLVIFSPTVSGSPKSLFTAVDFHWFPLQNPGLVSVPAGLLFAVLGTLSRREQASEDRYPELETRAMTGAGSH</sequence>
<feature type="transmembrane region" description="Helical" evidence="10">
    <location>
        <begin position="198"/>
        <end position="218"/>
    </location>
</feature>
<keyword evidence="4" id="KW-1003">Cell membrane</keyword>
<evidence type="ECO:0000256" key="4">
    <source>
        <dbReference type="ARBA" id="ARBA00022475"/>
    </source>
</evidence>
<evidence type="ECO:0000256" key="9">
    <source>
        <dbReference type="RuleBase" id="RU362091"/>
    </source>
</evidence>
<keyword evidence="7 10" id="KW-1133">Transmembrane helix</keyword>
<dbReference type="InterPro" id="IPR038377">
    <property type="entry name" value="Na/Glc_symporter_sf"/>
</dbReference>
<evidence type="ECO:0000256" key="3">
    <source>
        <dbReference type="ARBA" id="ARBA00022448"/>
    </source>
</evidence>
<feature type="transmembrane region" description="Helical" evidence="10">
    <location>
        <begin position="60"/>
        <end position="81"/>
    </location>
</feature>
<keyword evidence="12" id="KW-1185">Reference proteome</keyword>
<dbReference type="Proteomes" id="UP001500804">
    <property type="component" value="Unassembled WGS sequence"/>
</dbReference>
<feature type="transmembrane region" description="Helical" evidence="10">
    <location>
        <begin position="344"/>
        <end position="373"/>
    </location>
</feature>
<protein>
    <submittedName>
        <fullName evidence="11">Cation acetate symporter</fullName>
    </submittedName>
</protein>
<evidence type="ECO:0000256" key="5">
    <source>
        <dbReference type="ARBA" id="ARBA00022692"/>
    </source>
</evidence>
<feature type="transmembrane region" description="Helical" evidence="10">
    <location>
        <begin position="418"/>
        <end position="443"/>
    </location>
</feature>
<keyword evidence="3" id="KW-0813">Transport</keyword>
<feature type="transmembrane region" description="Helical" evidence="10">
    <location>
        <begin position="450"/>
        <end position="470"/>
    </location>
</feature>
<feature type="transmembrane region" description="Helical" evidence="10">
    <location>
        <begin position="20"/>
        <end position="39"/>
    </location>
</feature>
<dbReference type="InterPro" id="IPR050277">
    <property type="entry name" value="Sodium:Solute_Symporter"/>
</dbReference>
<feature type="transmembrane region" description="Helical" evidence="10">
    <location>
        <begin position="87"/>
        <end position="107"/>
    </location>
</feature>
<evidence type="ECO:0000256" key="2">
    <source>
        <dbReference type="ARBA" id="ARBA00006434"/>
    </source>
</evidence>
<comment type="subcellular location">
    <subcellularLocation>
        <location evidence="1">Cell membrane</location>
        <topology evidence="1">Multi-pass membrane protein</topology>
    </subcellularLocation>
</comment>
<dbReference type="InterPro" id="IPR001734">
    <property type="entry name" value="Na/solute_symporter"/>
</dbReference>
<dbReference type="EMBL" id="BAABJO010000003">
    <property type="protein sequence ID" value="GAA5112947.1"/>
    <property type="molecule type" value="Genomic_DNA"/>
</dbReference>
<evidence type="ECO:0000313" key="12">
    <source>
        <dbReference type="Proteomes" id="UP001500804"/>
    </source>
</evidence>
<keyword evidence="5 10" id="KW-0812">Transmembrane</keyword>
<keyword evidence="8 10" id="KW-0472">Membrane</keyword>
<dbReference type="PANTHER" id="PTHR48086">
    <property type="entry name" value="SODIUM/PROLINE SYMPORTER-RELATED"/>
    <property type="match status" value="1"/>
</dbReference>
<comment type="similarity">
    <text evidence="2 9">Belongs to the sodium:solute symporter (SSF) (TC 2.A.21) family.</text>
</comment>
<feature type="transmembrane region" description="Helical" evidence="10">
    <location>
        <begin position="250"/>
        <end position="272"/>
    </location>
</feature>
<dbReference type="Gene3D" id="1.20.1730.10">
    <property type="entry name" value="Sodium/glucose cotransporter"/>
    <property type="match status" value="1"/>
</dbReference>
<feature type="transmembrane region" description="Helical" evidence="10">
    <location>
        <begin position="166"/>
        <end position="186"/>
    </location>
</feature>
<dbReference type="Pfam" id="PF00474">
    <property type="entry name" value="SSF"/>
    <property type="match status" value="1"/>
</dbReference>
<accession>A0ABP9NDJ1</accession>
<feature type="transmembrane region" description="Helical" evidence="10">
    <location>
        <begin position="394"/>
        <end position="412"/>
    </location>
</feature>
<evidence type="ECO:0000256" key="10">
    <source>
        <dbReference type="SAM" id="Phobius"/>
    </source>
</evidence>
<evidence type="ECO:0000313" key="11">
    <source>
        <dbReference type="EMBL" id="GAA5112947.1"/>
    </source>
</evidence>
<evidence type="ECO:0000256" key="7">
    <source>
        <dbReference type="ARBA" id="ARBA00022989"/>
    </source>
</evidence>
<reference evidence="12" key="1">
    <citation type="journal article" date="2019" name="Int. J. Syst. Evol. Microbiol.">
        <title>The Global Catalogue of Microorganisms (GCM) 10K type strain sequencing project: providing services to taxonomists for standard genome sequencing and annotation.</title>
        <authorList>
            <consortium name="The Broad Institute Genomics Platform"/>
            <consortium name="The Broad Institute Genome Sequencing Center for Infectious Disease"/>
            <person name="Wu L."/>
            <person name="Ma J."/>
        </authorList>
    </citation>
    <scope>NUCLEOTIDE SEQUENCE [LARGE SCALE GENOMIC DNA]</scope>
    <source>
        <strain evidence="12">JCM 18302</strain>
    </source>
</reference>
<evidence type="ECO:0000256" key="1">
    <source>
        <dbReference type="ARBA" id="ARBA00004651"/>
    </source>
</evidence>
<evidence type="ECO:0000256" key="8">
    <source>
        <dbReference type="ARBA" id="ARBA00023136"/>
    </source>
</evidence>
<dbReference type="PANTHER" id="PTHR48086:SF6">
    <property type="entry name" value="CATION_ACETATE SYMPORTER ACTP"/>
    <property type="match status" value="1"/>
</dbReference>
<dbReference type="PROSITE" id="PS50283">
    <property type="entry name" value="NA_SOLUT_SYMP_3"/>
    <property type="match status" value="1"/>
</dbReference>
<keyword evidence="6" id="KW-0769">Symport</keyword>